<dbReference type="CDD" id="cd08662">
    <property type="entry name" value="M13"/>
    <property type="match status" value="1"/>
</dbReference>
<name>A0A9B0TGW0_CHRAS</name>
<keyword evidence="5" id="KW-0862">Zinc</keyword>
<dbReference type="PRINTS" id="PR00786">
    <property type="entry name" value="NEPRILYSIN"/>
</dbReference>
<dbReference type="GeneID" id="102815548"/>
<keyword evidence="7" id="KW-0812">Transmembrane</keyword>
<keyword evidence="7" id="KW-1133">Transmembrane helix</keyword>
<feature type="domain" description="Peptidase M13 C-terminal" evidence="8">
    <location>
        <begin position="635"/>
        <end position="825"/>
    </location>
</feature>
<dbReference type="AlphaFoldDB" id="A0A9B0TGW0"/>
<protein>
    <submittedName>
        <fullName evidence="11">Kell blood group glycoprotein</fullName>
    </submittedName>
</protein>
<evidence type="ECO:0000256" key="6">
    <source>
        <dbReference type="ARBA" id="ARBA00023049"/>
    </source>
</evidence>
<organism evidence="10 11">
    <name type="scientific">Chrysochloris asiatica</name>
    <name type="common">Cape golden mole</name>
    <dbReference type="NCBI Taxonomy" id="185453"/>
    <lineage>
        <taxon>Eukaryota</taxon>
        <taxon>Metazoa</taxon>
        <taxon>Chordata</taxon>
        <taxon>Craniata</taxon>
        <taxon>Vertebrata</taxon>
        <taxon>Euteleostomi</taxon>
        <taxon>Mammalia</taxon>
        <taxon>Eutheria</taxon>
        <taxon>Afrotheria</taxon>
        <taxon>Chrysochloridae</taxon>
        <taxon>Chrysochlorinae</taxon>
        <taxon>Chrysochloris</taxon>
    </lineage>
</organism>
<dbReference type="InterPro" id="IPR024079">
    <property type="entry name" value="MetalloPept_cat_dom_sf"/>
</dbReference>
<accession>A0A9B0TGW0</accession>
<keyword evidence="7" id="KW-0472">Membrane</keyword>
<dbReference type="Pfam" id="PF01431">
    <property type="entry name" value="Peptidase_M13"/>
    <property type="match status" value="1"/>
</dbReference>
<dbReference type="RefSeq" id="XP_006861335.1">
    <property type="nucleotide sequence ID" value="XM_006861273.1"/>
</dbReference>
<gene>
    <name evidence="11" type="primary">KEL</name>
</gene>
<keyword evidence="10" id="KW-1185">Reference proteome</keyword>
<evidence type="ECO:0000259" key="8">
    <source>
        <dbReference type="Pfam" id="PF01431"/>
    </source>
</evidence>
<keyword evidence="6" id="KW-0482">Metalloprotease</keyword>
<dbReference type="GO" id="GO:0005886">
    <property type="term" value="C:plasma membrane"/>
    <property type="evidence" value="ECO:0007669"/>
    <property type="project" value="TreeGrafter"/>
</dbReference>
<dbReference type="InterPro" id="IPR042089">
    <property type="entry name" value="Peptidase_M13_dom_2"/>
</dbReference>
<dbReference type="GO" id="GO:0046872">
    <property type="term" value="F:metal ion binding"/>
    <property type="evidence" value="ECO:0007669"/>
    <property type="project" value="UniProtKB-KW"/>
</dbReference>
<dbReference type="Gene3D" id="1.10.1380.10">
    <property type="entry name" value="Neutral endopeptidase , domain2"/>
    <property type="match status" value="1"/>
</dbReference>
<keyword evidence="3" id="KW-0479">Metal-binding</keyword>
<dbReference type="InterPro" id="IPR000718">
    <property type="entry name" value="Peptidase_M13"/>
</dbReference>
<evidence type="ECO:0000313" key="10">
    <source>
        <dbReference type="Proteomes" id="UP000504623"/>
    </source>
</evidence>
<proteinExistence type="predicted"/>
<dbReference type="Proteomes" id="UP000504623">
    <property type="component" value="Unplaced"/>
</dbReference>
<dbReference type="Pfam" id="PF05649">
    <property type="entry name" value="Peptidase_M13_N"/>
    <property type="match status" value="1"/>
</dbReference>
<evidence type="ECO:0000259" key="9">
    <source>
        <dbReference type="Pfam" id="PF05649"/>
    </source>
</evidence>
<evidence type="ECO:0000313" key="11">
    <source>
        <dbReference type="RefSeq" id="XP_006861335.1"/>
    </source>
</evidence>
<feature type="domain" description="Peptidase M13 N-terminal" evidence="9">
    <location>
        <begin position="202"/>
        <end position="576"/>
    </location>
</feature>
<dbReference type="OrthoDB" id="6475849at2759"/>
<sequence>MTYFERAIRNPELPLKICFYRIFQSKSPVLPKFSQFFQKGAYCYSAGNLLVVISVTTCSALPPICTHKETQQIKQEGLCGACDNDVTPRTLSAENTPSFFRTAGQLGQEGDHFLEENLEAPAENHSLWGQAPVAEELPTAVTCPRALAEWLLTMLLLLVFLLGSSVLCVYIFGSCGPRPCATPECLDLVAQYVTSGNSSVAPCSDFFTFVCGTNNSFQTLEEENKGRLQRILETPDPWPPGSGMEKAFQFYNSCMDVDAIEAAGAGPLREVIEELGGWQISGNSTSFEFNRTLRLLMSQYGYFPFFRAYLKPRPTPPYTPIIQINQPEFDVPLKQEKDLKNYAQKVRDYLTYLTQLGSLLGGTPEKVQEHAGLSISITSRLSQFLQPLAPQRAQMVTIVQLQEMVPVIDWLSCLQAIFTEMHLSPSQPLMVHDLEYLTNMSQILSMLQLRHREFLQSHMLLGLVGTLSPALDSKFQKARQELSQKLWKLMERPPMPQRPRWMTCVEETGNFFEPTLAALFVREAFDLRTQKAAMELFSNIKEALISRLQRVPWMNEEMRKEAQDQVTRLQVKMGAPEWVMEPELATQGYPEVQLGPNFLQSVLSCIRALRSRTVRSFLKPFSYHSWREPPWSVKAYYSLSDHTVVFPAGFLQPPFFHPGYPRAVNFGAAGSIMAQEMLRIFYQLLLPGGCPACDIRTLQGALLCLERRYAIFSPPAGVSFNHSHMLLENAADVGGLAVALQAYIRRLQQYSGETTLPHLGLSPQQLFFQSYAKVMCRELGPQSKQDRHSPPPLRVHGPLSNTPAFARHFSCPPGALMNPSSRCQVW</sequence>
<keyword evidence="2" id="KW-0645">Protease</keyword>
<dbReference type="PANTHER" id="PTHR11733:SF128">
    <property type="entry name" value="KELL BLOOD GROUP GLYCOPROTEIN"/>
    <property type="match status" value="1"/>
</dbReference>
<dbReference type="PANTHER" id="PTHR11733">
    <property type="entry name" value="ZINC METALLOPROTEASE FAMILY M13 NEPRILYSIN-RELATED"/>
    <property type="match status" value="1"/>
</dbReference>
<evidence type="ECO:0000256" key="3">
    <source>
        <dbReference type="ARBA" id="ARBA00022723"/>
    </source>
</evidence>
<evidence type="ECO:0000256" key="5">
    <source>
        <dbReference type="ARBA" id="ARBA00022833"/>
    </source>
</evidence>
<reference evidence="11" key="1">
    <citation type="submission" date="2025-08" db="UniProtKB">
        <authorList>
            <consortium name="RefSeq"/>
        </authorList>
    </citation>
    <scope>IDENTIFICATION</scope>
    <source>
        <tissue evidence="11">Spleen</tissue>
    </source>
</reference>
<dbReference type="InterPro" id="IPR008753">
    <property type="entry name" value="Peptidase_M13_N"/>
</dbReference>
<keyword evidence="4" id="KW-0378">Hydrolase</keyword>
<evidence type="ECO:0000256" key="4">
    <source>
        <dbReference type="ARBA" id="ARBA00022801"/>
    </source>
</evidence>
<dbReference type="InterPro" id="IPR018497">
    <property type="entry name" value="Peptidase_M13_C"/>
</dbReference>
<dbReference type="PROSITE" id="PS51885">
    <property type="entry name" value="NEPRILYSIN"/>
    <property type="match status" value="1"/>
</dbReference>
<feature type="transmembrane region" description="Helical" evidence="7">
    <location>
        <begin position="150"/>
        <end position="173"/>
    </location>
</feature>
<dbReference type="CTD" id="3792"/>
<evidence type="ECO:0000256" key="1">
    <source>
        <dbReference type="ARBA" id="ARBA00001947"/>
    </source>
</evidence>
<evidence type="ECO:0000256" key="2">
    <source>
        <dbReference type="ARBA" id="ARBA00022670"/>
    </source>
</evidence>
<dbReference type="GO" id="GO:0016485">
    <property type="term" value="P:protein processing"/>
    <property type="evidence" value="ECO:0007669"/>
    <property type="project" value="TreeGrafter"/>
</dbReference>
<dbReference type="SUPFAM" id="SSF55486">
    <property type="entry name" value="Metalloproteases ('zincins'), catalytic domain"/>
    <property type="match status" value="1"/>
</dbReference>
<evidence type="ECO:0000256" key="7">
    <source>
        <dbReference type="SAM" id="Phobius"/>
    </source>
</evidence>
<dbReference type="Gene3D" id="3.40.390.10">
    <property type="entry name" value="Collagenase (Catalytic Domain)"/>
    <property type="match status" value="1"/>
</dbReference>
<dbReference type="GO" id="GO:0004222">
    <property type="term" value="F:metalloendopeptidase activity"/>
    <property type="evidence" value="ECO:0007669"/>
    <property type="project" value="InterPro"/>
</dbReference>
<comment type="cofactor">
    <cofactor evidence="1">
        <name>Zn(2+)</name>
        <dbReference type="ChEBI" id="CHEBI:29105"/>
    </cofactor>
</comment>